<dbReference type="KEGG" id="pdio:PDMSB3_2770"/>
<proteinExistence type="predicted"/>
<feature type="compositionally biased region" description="Basic residues" evidence="1">
    <location>
        <begin position="33"/>
        <end position="43"/>
    </location>
</feature>
<sequence>MPLGEPHPGFNRAPDLVIVATQGGDRLPSGIAHQRRTRTRRPLSAHDRKSFDIRLPATSWARRRSASDTASWAAPKEAKASGSTPFVGSVASHGAQAVLGVRMSRGALVWGNCVDSTRSVAALPMVAP</sequence>
<dbReference type="Proteomes" id="UP000325811">
    <property type="component" value="Chromosome I"/>
</dbReference>
<keyword evidence="3" id="KW-1185">Reference proteome</keyword>
<protein>
    <submittedName>
        <fullName evidence="2">Uncharacterized protein</fullName>
    </submittedName>
</protein>
<dbReference type="EMBL" id="LR699553">
    <property type="protein sequence ID" value="VVD29226.1"/>
    <property type="molecule type" value="Genomic_DNA"/>
</dbReference>
<organism evidence="2 3">
    <name type="scientific">Paraburkholderia dioscoreae</name>
    <dbReference type="NCBI Taxonomy" id="2604047"/>
    <lineage>
        <taxon>Bacteria</taxon>
        <taxon>Pseudomonadati</taxon>
        <taxon>Pseudomonadota</taxon>
        <taxon>Betaproteobacteria</taxon>
        <taxon>Burkholderiales</taxon>
        <taxon>Burkholderiaceae</taxon>
        <taxon>Paraburkholderia</taxon>
    </lineage>
</organism>
<feature type="region of interest" description="Disordered" evidence="1">
    <location>
        <begin position="63"/>
        <end position="86"/>
    </location>
</feature>
<evidence type="ECO:0000256" key="1">
    <source>
        <dbReference type="SAM" id="MobiDB-lite"/>
    </source>
</evidence>
<reference evidence="2 3" key="1">
    <citation type="submission" date="2019-08" db="EMBL/GenBank/DDBJ databases">
        <authorList>
            <person name="Herpell B J."/>
        </authorList>
    </citation>
    <scope>NUCLEOTIDE SEQUENCE [LARGE SCALE GENOMIC DNA]</scope>
    <source>
        <strain evidence="3">Msb3</strain>
    </source>
</reference>
<evidence type="ECO:0000313" key="3">
    <source>
        <dbReference type="Proteomes" id="UP000325811"/>
    </source>
</evidence>
<name>A0A5Q4ZMN1_9BURK</name>
<gene>
    <name evidence="2" type="ORF">PDMSB3_2770</name>
</gene>
<feature type="region of interest" description="Disordered" evidence="1">
    <location>
        <begin position="24"/>
        <end position="50"/>
    </location>
</feature>
<evidence type="ECO:0000313" key="2">
    <source>
        <dbReference type="EMBL" id="VVD29226.1"/>
    </source>
</evidence>
<dbReference type="AlphaFoldDB" id="A0A5Q4ZMN1"/>
<accession>A0A5Q4ZMN1</accession>